<dbReference type="Pfam" id="PF02566">
    <property type="entry name" value="OsmC"/>
    <property type="match status" value="1"/>
</dbReference>
<dbReference type="SUPFAM" id="SSF82784">
    <property type="entry name" value="OsmC-like"/>
    <property type="match status" value="1"/>
</dbReference>
<evidence type="ECO:0000313" key="2">
    <source>
        <dbReference type="Proteomes" id="UP000214603"/>
    </source>
</evidence>
<dbReference type="Proteomes" id="UP000214603">
    <property type="component" value="Unassembled WGS sequence"/>
</dbReference>
<reference evidence="2" key="1">
    <citation type="submission" date="2017-06" db="EMBL/GenBank/DDBJ databases">
        <title>Herbaspirillum phytohormonus sp. nov., isolated from the root nodule of Robinia pseudoacacia in lead-zinc mine.</title>
        <authorList>
            <person name="Fan M."/>
            <person name="Lin Y."/>
        </authorList>
    </citation>
    <scope>NUCLEOTIDE SEQUENCE [LARGE SCALE GENOMIC DNA]</scope>
    <source>
        <strain evidence="2">SC-089</strain>
    </source>
</reference>
<name>A0A225MKV7_9BURK</name>
<dbReference type="InterPro" id="IPR015946">
    <property type="entry name" value="KH_dom-like_a/b"/>
</dbReference>
<dbReference type="PANTHER" id="PTHR34352:SF1">
    <property type="entry name" value="PROTEIN YHFA"/>
    <property type="match status" value="1"/>
</dbReference>
<sequence>MGGKLQISRSRKMTIKYEMDDVGVHAIGLNHGTLTAVTQLDEEYGLGFASSQLLVSSLAGCSGLTLRQILKKMRKSYSGVSITAEMERNDQKRKRIEVVHLNFIITSNDIDDDLAAKLAELVHNNCPMIQSVCDAIDVRENFKVQPAAETAEA</sequence>
<keyword evidence="2" id="KW-1185">Reference proteome</keyword>
<comment type="caution">
    <text evidence="1">The sequence shown here is derived from an EMBL/GenBank/DDBJ whole genome shotgun (WGS) entry which is preliminary data.</text>
</comment>
<gene>
    <name evidence="1" type="ORF">CEY11_09055</name>
</gene>
<dbReference type="AlphaFoldDB" id="A0A225MKV7"/>
<protein>
    <submittedName>
        <fullName evidence="1">Osmotically inducible protein C</fullName>
    </submittedName>
</protein>
<dbReference type="EMBL" id="NJIH01000004">
    <property type="protein sequence ID" value="OWT61956.1"/>
    <property type="molecule type" value="Genomic_DNA"/>
</dbReference>
<accession>A0A225MKV7</accession>
<dbReference type="InterPro" id="IPR003718">
    <property type="entry name" value="OsmC/Ohr_fam"/>
</dbReference>
<proteinExistence type="predicted"/>
<dbReference type="InterPro" id="IPR036102">
    <property type="entry name" value="OsmC/Ohrsf"/>
</dbReference>
<dbReference type="Gene3D" id="3.30.300.20">
    <property type="match status" value="1"/>
</dbReference>
<dbReference type="PANTHER" id="PTHR34352">
    <property type="entry name" value="PROTEIN YHFA"/>
    <property type="match status" value="1"/>
</dbReference>
<evidence type="ECO:0000313" key="1">
    <source>
        <dbReference type="EMBL" id="OWT61956.1"/>
    </source>
</evidence>
<organism evidence="1 2">
    <name type="scientific">Candidimonas nitroreducens</name>
    <dbReference type="NCBI Taxonomy" id="683354"/>
    <lineage>
        <taxon>Bacteria</taxon>
        <taxon>Pseudomonadati</taxon>
        <taxon>Pseudomonadota</taxon>
        <taxon>Betaproteobacteria</taxon>
        <taxon>Burkholderiales</taxon>
        <taxon>Alcaligenaceae</taxon>
        <taxon>Candidimonas</taxon>
    </lineage>
</organism>